<feature type="compositionally biased region" description="Low complexity" evidence="1">
    <location>
        <begin position="51"/>
        <end position="72"/>
    </location>
</feature>
<sequence length="197" mass="19106">MKRPVIVAAVVAVGVLAAGAVGYAITLDRPGPSPEPDAAGSSSAPPRDTPSDAPSASGAASAPSGTPSDAAPTPSPAAAPTPDVAPASAPPPHEASPQPSADVTLSYLAWSPQAQHVEASGFSIPLDGGGTCALTLTKEGSPSVTVETPSIPDVTSTVCGGLTVPGERLSSGTWSAVLHYESATHSGKSSSVAVTVP</sequence>
<dbReference type="AlphaFoldDB" id="A0A4Q7M221"/>
<protein>
    <submittedName>
        <fullName evidence="2">Uncharacterized protein</fullName>
    </submittedName>
</protein>
<accession>A0A4Q7M221</accession>
<dbReference type="RefSeq" id="WP_130411517.1">
    <property type="nucleotide sequence ID" value="NZ_SGWX01000001.1"/>
</dbReference>
<gene>
    <name evidence="2" type="ORF">EV386_0199</name>
</gene>
<evidence type="ECO:0000256" key="1">
    <source>
        <dbReference type="SAM" id="MobiDB-lite"/>
    </source>
</evidence>
<proteinExistence type="predicted"/>
<dbReference type="OrthoDB" id="4981587at2"/>
<keyword evidence="3" id="KW-1185">Reference proteome</keyword>
<feature type="region of interest" description="Disordered" evidence="1">
    <location>
        <begin position="25"/>
        <end position="101"/>
    </location>
</feature>
<dbReference type="EMBL" id="SGWX01000001">
    <property type="protein sequence ID" value="RZS59959.1"/>
    <property type="molecule type" value="Genomic_DNA"/>
</dbReference>
<name>A0A4Q7M221_9MICO</name>
<organism evidence="2 3">
    <name type="scientific">Xylanimonas ulmi</name>
    <dbReference type="NCBI Taxonomy" id="228973"/>
    <lineage>
        <taxon>Bacteria</taxon>
        <taxon>Bacillati</taxon>
        <taxon>Actinomycetota</taxon>
        <taxon>Actinomycetes</taxon>
        <taxon>Micrococcales</taxon>
        <taxon>Promicromonosporaceae</taxon>
        <taxon>Xylanimonas</taxon>
    </lineage>
</organism>
<comment type="caution">
    <text evidence="2">The sequence shown here is derived from an EMBL/GenBank/DDBJ whole genome shotgun (WGS) entry which is preliminary data.</text>
</comment>
<reference evidence="2 3" key="1">
    <citation type="submission" date="2019-02" db="EMBL/GenBank/DDBJ databases">
        <title>Sequencing the genomes of 1000 actinobacteria strains.</title>
        <authorList>
            <person name="Klenk H.-P."/>
        </authorList>
    </citation>
    <scope>NUCLEOTIDE SEQUENCE [LARGE SCALE GENOMIC DNA]</scope>
    <source>
        <strain evidence="2 3">DSM 16932</strain>
    </source>
</reference>
<dbReference type="Proteomes" id="UP000293852">
    <property type="component" value="Unassembled WGS sequence"/>
</dbReference>
<evidence type="ECO:0000313" key="3">
    <source>
        <dbReference type="Proteomes" id="UP000293852"/>
    </source>
</evidence>
<evidence type="ECO:0000313" key="2">
    <source>
        <dbReference type="EMBL" id="RZS59959.1"/>
    </source>
</evidence>